<reference evidence="3 4" key="1">
    <citation type="submission" date="2015-08" db="EMBL/GenBank/DDBJ databases">
        <title>Comparative genomics of the Campylobacter concisus group.</title>
        <authorList>
            <person name="Yee E."/>
            <person name="Chapman M.H."/>
            <person name="Huynh S."/>
            <person name="Bono J.L."/>
            <person name="On S.L."/>
            <person name="St Leger J."/>
            <person name="Foster G."/>
            <person name="Parker C.T."/>
            <person name="Miller W.G."/>
        </authorList>
    </citation>
    <scope>NUCLEOTIDE SEQUENCE [LARGE SCALE GENOMIC DNA]</scope>
    <source>
        <strain evidence="3 4">RM9337</strain>
    </source>
</reference>
<evidence type="ECO:0000256" key="1">
    <source>
        <dbReference type="SAM" id="Coils"/>
    </source>
</evidence>
<feature type="transmembrane region" description="Helical" evidence="2">
    <location>
        <begin position="165"/>
        <end position="186"/>
    </location>
</feature>
<evidence type="ECO:0000313" key="4">
    <source>
        <dbReference type="Proteomes" id="UP000650616"/>
    </source>
</evidence>
<dbReference type="RefSeq" id="WP_170016135.1">
    <property type="nucleotide sequence ID" value="NZ_CP012545.1"/>
</dbReference>
<dbReference type="AlphaFoldDB" id="A0AAW3ZVH5"/>
<gene>
    <name evidence="3" type="ORF">CCAL9337_04765</name>
</gene>
<evidence type="ECO:0000313" key="3">
    <source>
        <dbReference type="EMBL" id="MBE3608041.1"/>
    </source>
</evidence>
<keyword evidence="2" id="KW-1133">Transmembrane helix</keyword>
<keyword evidence="2" id="KW-0812">Transmembrane</keyword>
<feature type="transmembrane region" description="Helical" evidence="2">
    <location>
        <begin position="20"/>
        <end position="38"/>
    </location>
</feature>
<feature type="coiled-coil region" evidence="1">
    <location>
        <begin position="97"/>
        <end position="149"/>
    </location>
</feature>
<sequence>MNSLDEDLFKNILLFINDKINDVEFILFLILGICSLIIKKYITDSVAQSENIFINTQKENLDNLNQIYFCLVQLSLKPNSKSNAKKLYELLLKNSYIVDIKENNDLLKNVYENYSKDKPLNEKLIFDYLRKIQDKIKEINNIINKNNSRYLEQQNNPVKFYLKKALFSLFLIIFILLILYVLRSLYVDLFT</sequence>
<keyword evidence="2" id="KW-0472">Membrane</keyword>
<organism evidence="3 4">
    <name type="scientific">Campylobacter californiensis</name>
    <dbReference type="NCBI Taxonomy" id="1032243"/>
    <lineage>
        <taxon>Bacteria</taxon>
        <taxon>Pseudomonadati</taxon>
        <taxon>Campylobacterota</taxon>
        <taxon>Epsilonproteobacteria</taxon>
        <taxon>Campylobacterales</taxon>
        <taxon>Campylobacteraceae</taxon>
        <taxon>Campylobacter</taxon>
    </lineage>
</organism>
<accession>A0AAW3ZVH5</accession>
<name>A0AAW3ZVH5_9BACT</name>
<dbReference type="Proteomes" id="UP000650616">
    <property type="component" value="Unassembled WGS sequence"/>
</dbReference>
<proteinExistence type="predicted"/>
<comment type="caution">
    <text evidence="3">The sequence shown here is derived from an EMBL/GenBank/DDBJ whole genome shotgun (WGS) entry which is preliminary data.</text>
</comment>
<keyword evidence="1" id="KW-0175">Coiled coil</keyword>
<protein>
    <recommendedName>
        <fullName evidence="5">Type VI secretion system, membrane platform protein</fullName>
    </recommendedName>
</protein>
<evidence type="ECO:0008006" key="5">
    <source>
        <dbReference type="Google" id="ProtNLM"/>
    </source>
</evidence>
<keyword evidence="4" id="KW-1185">Reference proteome</keyword>
<evidence type="ECO:0000256" key="2">
    <source>
        <dbReference type="SAM" id="Phobius"/>
    </source>
</evidence>
<dbReference type="EMBL" id="LIWG01000004">
    <property type="protein sequence ID" value="MBE3608041.1"/>
    <property type="molecule type" value="Genomic_DNA"/>
</dbReference>